<dbReference type="Proteomes" id="UP000466307">
    <property type="component" value="Unassembled WGS sequence"/>
</dbReference>
<sequence>MPVTERYADATAELQVTSESLTVALAHRSVRKFTDAPVDDDTLHAVIAAAQSAPTSSNLQAWSVVAVRDPQRKARLSALSGDQQHIVDAPLFLVWITDLDRAHRLAARAGVPLDGANHLESTLIGVIDASLAAQNAVVAAKSVGLGTVYIGAIRNHPREVAAELRLPPHTVAVFGMAIGTPDPTEDAGIKPRLPQSAVLHHEVYDTERADADIPRYDAAVEEYYGRFGLTGNWSDRVLARLGDTAALHGREKLRDDLEHFGLSTR</sequence>
<evidence type="ECO:0000259" key="6">
    <source>
        <dbReference type="Pfam" id="PF00881"/>
    </source>
</evidence>
<organism evidence="7 8">
    <name type="scientific">Gordonia desulfuricans</name>
    <dbReference type="NCBI Taxonomy" id="89051"/>
    <lineage>
        <taxon>Bacteria</taxon>
        <taxon>Bacillati</taxon>
        <taxon>Actinomycetota</taxon>
        <taxon>Actinomycetes</taxon>
        <taxon>Mycobacteriales</taxon>
        <taxon>Gordoniaceae</taxon>
        <taxon>Gordonia</taxon>
    </lineage>
</organism>
<evidence type="ECO:0000256" key="4">
    <source>
        <dbReference type="ARBA" id="ARBA00023002"/>
    </source>
</evidence>
<accession>A0A7K3LUP1</accession>
<evidence type="ECO:0000256" key="3">
    <source>
        <dbReference type="ARBA" id="ARBA00022643"/>
    </source>
</evidence>
<dbReference type="AlphaFoldDB" id="A0A7K3LUP1"/>
<dbReference type="GO" id="GO:0016491">
    <property type="term" value="F:oxidoreductase activity"/>
    <property type="evidence" value="ECO:0007669"/>
    <property type="project" value="UniProtKB-UniRule"/>
</dbReference>
<evidence type="ECO:0000256" key="2">
    <source>
        <dbReference type="ARBA" id="ARBA00022630"/>
    </source>
</evidence>
<feature type="domain" description="Nitroreductase" evidence="6">
    <location>
        <begin position="26"/>
        <end position="179"/>
    </location>
</feature>
<proteinExistence type="inferred from homology"/>
<evidence type="ECO:0000256" key="1">
    <source>
        <dbReference type="ARBA" id="ARBA00008366"/>
    </source>
</evidence>
<dbReference type="PANTHER" id="PTHR43425">
    <property type="entry name" value="OXYGEN-INSENSITIVE NADPH NITROREDUCTASE"/>
    <property type="match status" value="1"/>
</dbReference>
<reference evidence="7 8" key="1">
    <citation type="submission" date="2020-01" db="EMBL/GenBank/DDBJ databases">
        <title>Investigation of new actinobacteria for the biodesulphurisation of diesel fuel.</title>
        <authorList>
            <person name="Athi Narayanan S.M."/>
        </authorList>
    </citation>
    <scope>NUCLEOTIDE SEQUENCE [LARGE SCALE GENOMIC DNA]</scope>
    <source>
        <strain evidence="7 8">213E</strain>
    </source>
</reference>
<dbReference type="PANTHER" id="PTHR43425:SF2">
    <property type="entry name" value="OXYGEN-INSENSITIVE NADPH NITROREDUCTASE"/>
    <property type="match status" value="1"/>
</dbReference>
<name>A0A7K3LUP1_9ACTN</name>
<comment type="caution">
    <text evidence="7">The sequence shown here is derived from an EMBL/GenBank/DDBJ whole genome shotgun (WGS) entry which is preliminary data.</text>
</comment>
<dbReference type="InterPro" id="IPR029479">
    <property type="entry name" value="Nitroreductase"/>
</dbReference>
<comment type="similarity">
    <text evidence="1 5">Belongs to the flavin oxidoreductase frp family.</text>
</comment>
<evidence type="ECO:0000256" key="5">
    <source>
        <dbReference type="PIRNR" id="PIRNR005426"/>
    </source>
</evidence>
<evidence type="ECO:0000313" key="8">
    <source>
        <dbReference type="Proteomes" id="UP000466307"/>
    </source>
</evidence>
<dbReference type="Pfam" id="PF00881">
    <property type="entry name" value="Nitroreductase"/>
    <property type="match status" value="1"/>
</dbReference>
<dbReference type="InterPro" id="IPR000415">
    <property type="entry name" value="Nitroreductase-like"/>
</dbReference>
<dbReference type="Gene3D" id="3.40.109.10">
    <property type="entry name" value="NADH Oxidase"/>
    <property type="match status" value="1"/>
</dbReference>
<keyword evidence="5" id="KW-0521">NADP</keyword>
<protein>
    <submittedName>
        <fullName evidence="7">NADPH-dependent oxidoreductase</fullName>
    </submittedName>
</protein>
<dbReference type="PIRSF" id="PIRSF005426">
    <property type="entry name" value="Frp"/>
    <property type="match status" value="1"/>
</dbReference>
<dbReference type="CDD" id="cd02146">
    <property type="entry name" value="NfsA-like"/>
    <property type="match status" value="1"/>
</dbReference>
<dbReference type="SUPFAM" id="SSF55469">
    <property type="entry name" value="FMN-dependent nitroreductase-like"/>
    <property type="match status" value="1"/>
</dbReference>
<keyword evidence="4 5" id="KW-0560">Oxidoreductase</keyword>
<keyword evidence="3 5" id="KW-0288">FMN</keyword>
<dbReference type="RefSeq" id="WP_059037573.1">
    <property type="nucleotide sequence ID" value="NZ_JAADZU010000094.1"/>
</dbReference>
<keyword evidence="8" id="KW-1185">Reference proteome</keyword>
<gene>
    <name evidence="7" type="ORF">GYA93_20910</name>
</gene>
<dbReference type="InterPro" id="IPR016446">
    <property type="entry name" value="Flavin_OxRdtase_Frp"/>
</dbReference>
<keyword evidence="2 5" id="KW-0285">Flavoprotein</keyword>
<evidence type="ECO:0000313" key="7">
    <source>
        <dbReference type="EMBL" id="NDK92010.1"/>
    </source>
</evidence>
<dbReference type="EMBL" id="JAADZU010000094">
    <property type="protein sequence ID" value="NDK92010.1"/>
    <property type="molecule type" value="Genomic_DNA"/>
</dbReference>